<comment type="caution">
    <text evidence="1">The sequence shown here is derived from an EMBL/GenBank/DDBJ whole genome shotgun (WGS) entry which is preliminary data.</text>
</comment>
<gene>
    <name evidence="1" type="ORF">ACFO3G_05995</name>
</gene>
<protein>
    <submittedName>
        <fullName evidence="1">Uncharacterized protein</fullName>
    </submittedName>
</protein>
<sequence>MRKAFSASLPGLLYGLLKKQNALFGTMVSNDYFRVFLMPISKPQAGPV</sequence>
<dbReference type="Proteomes" id="UP001596020">
    <property type="component" value="Unassembled WGS sequence"/>
</dbReference>
<organism evidence="1 2">
    <name type="scientific">Falsiporphyromonas endometrii</name>
    <dbReference type="NCBI Taxonomy" id="1387297"/>
    <lineage>
        <taxon>Bacteria</taxon>
        <taxon>Pseudomonadati</taxon>
        <taxon>Bacteroidota</taxon>
        <taxon>Bacteroidia</taxon>
        <taxon>Bacteroidales</taxon>
        <taxon>Porphyromonadaceae</taxon>
        <taxon>Falsiporphyromonas</taxon>
    </lineage>
</organism>
<evidence type="ECO:0000313" key="1">
    <source>
        <dbReference type="EMBL" id="MFC4666147.1"/>
    </source>
</evidence>
<name>A0ABV9K7J2_9PORP</name>
<dbReference type="RefSeq" id="WP_380078932.1">
    <property type="nucleotide sequence ID" value="NZ_JBHSGO010000178.1"/>
</dbReference>
<proteinExistence type="predicted"/>
<keyword evidence="2" id="KW-1185">Reference proteome</keyword>
<dbReference type="EMBL" id="JBHSGO010000178">
    <property type="protein sequence ID" value="MFC4666147.1"/>
    <property type="molecule type" value="Genomic_DNA"/>
</dbReference>
<accession>A0ABV9K7J2</accession>
<reference evidence="2" key="1">
    <citation type="journal article" date="2019" name="Int. J. Syst. Evol. Microbiol.">
        <title>The Global Catalogue of Microorganisms (GCM) 10K type strain sequencing project: providing services to taxonomists for standard genome sequencing and annotation.</title>
        <authorList>
            <consortium name="The Broad Institute Genomics Platform"/>
            <consortium name="The Broad Institute Genome Sequencing Center for Infectious Disease"/>
            <person name="Wu L."/>
            <person name="Ma J."/>
        </authorList>
    </citation>
    <scope>NUCLEOTIDE SEQUENCE [LARGE SCALE GENOMIC DNA]</scope>
    <source>
        <strain evidence="2">CGMCC 4.7357</strain>
    </source>
</reference>
<evidence type="ECO:0000313" key="2">
    <source>
        <dbReference type="Proteomes" id="UP001596020"/>
    </source>
</evidence>